<name>A0A7Y9YF35_9ACTN</name>
<keyword evidence="3" id="KW-1185">Reference proteome</keyword>
<dbReference type="RefSeq" id="WP_246289783.1">
    <property type="nucleotide sequence ID" value="NZ_CBCSEK010000060.1"/>
</dbReference>
<sequence>MTVAWEGTGLFPGEGIVRSWIGRVVFGLGGFLVVAGLLGLVWAPGVVEKTPVDVSTITYLDGEAGKLDAATGELVRNPIYAISDTRTDSEVSTDDTVAWVSFSCVMIDRGGERECVDGSPDMITASVDVFASDRVTAEAVNEGVDLPADATPHEGLVNKWPFNAEQTTYPYWDGTLGRTVDAVFDRTEDIDGLETYVYQVSVVEAPAEIAAGTQGTYSTAKEIFVEPKTGSIVNQTEDQQRWLADGTPALDLQLAFTDEQVETSVADTKDSLSLLTLIEVVLPIVGFVGGGLLLVVGFLMMRRPAARPVAHREREVVGAGR</sequence>
<dbReference type="Pfam" id="PF11271">
    <property type="entry name" value="PorA"/>
    <property type="match status" value="1"/>
</dbReference>
<dbReference type="Proteomes" id="UP000537326">
    <property type="component" value="Unassembled WGS sequence"/>
</dbReference>
<reference evidence="2 3" key="1">
    <citation type="submission" date="2020-07" db="EMBL/GenBank/DDBJ databases">
        <title>Sequencing the genomes of 1000 actinobacteria strains.</title>
        <authorList>
            <person name="Klenk H.-P."/>
        </authorList>
    </citation>
    <scope>NUCLEOTIDE SEQUENCE [LARGE SCALE GENOMIC DNA]</scope>
    <source>
        <strain evidence="2 3">DSM 18248</strain>
    </source>
</reference>
<protein>
    <recommendedName>
        <fullName evidence="4">DUF3068 domain-containing protein</fullName>
    </recommendedName>
</protein>
<keyword evidence="1" id="KW-0472">Membrane</keyword>
<accession>A0A7Y9YF35</accession>
<proteinExistence type="predicted"/>
<dbReference type="EMBL" id="JACBZI010000001">
    <property type="protein sequence ID" value="NYI10514.1"/>
    <property type="molecule type" value="Genomic_DNA"/>
</dbReference>
<evidence type="ECO:0000313" key="2">
    <source>
        <dbReference type="EMBL" id="NYI10514.1"/>
    </source>
</evidence>
<keyword evidence="1" id="KW-1133">Transmembrane helix</keyword>
<keyword evidence="1" id="KW-0812">Transmembrane</keyword>
<feature type="transmembrane region" description="Helical" evidence="1">
    <location>
        <begin position="280"/>
        <end position="301"/>
    </location>
</feature>
<comment type="caution">
    <text evidence="2">The sequence shown here is derived from an EMBL/GenBank/DDBJ whole genome shotgun (WGS) entry which is preliminary data.</text>
</comment>
<dbReference type="InterPro" id="IPR021424">
    <property type="entry name" value="PorA"/>
</dbReference>
<evidence type="ECO:0008006" key="4">
    <source>
        <dbReference type="Google" id="ProtNLM"/>
    </source>
</evidence>
<evidence type="ECO:0000256" key="1">
    <source>
        <dbReference type="SAM" id="Phobius"/>
    </source>
</evidence>
<organism evidence="2 3">
    <name type="scientific">Nocardioides marinus</name>
    <dbReference type="NCBI Taxonomy" id="374514"/>
    <lineage>
        <taxon>Bacteria</taxon>
        <taxon>Bacillati</taxon>
        <taxon>Actinomycetota</taxon>
        <taxon>Actinomycetes</taxon>
        <taxon>Propionibacteriales</taxon>
        <taxon>Nocardioidaceae</taxon>
        <taxon>Nocardioides</taxon>
    </lineage>
</organism>
<gene>
    <name evidence="2" type="ORF">BKA05_002029</name>
</gene>
<feature type="transmembrane region" description="Helical" evidence="1">
    <location>
        <begin position="20"/>
        <end position="43"/>
    </location>
</feature>
<evidence type="ECO:0000313" key="3">
    <source>
        <dbReference type="Proteomes" id="UP000537326"/>
    </source>
</evidence>
<dbReference type="AlphaFoldDB" id="A0A7Y9YF35"/>